<reference evidence="6 7" key="1">
    <citation type="submission" date="2024-09" db="EMBL/GenBank/DDBJ databases">
        <authorList>
            <person name="Sun Q."/>
            <person name="Mori K."/>
        </authorList>
    </citation>
    <scope>NUCLEOTIDE SEQUENCE [LARGE SCALE GENOMIC DNA]</scope>
    <source>
        <strain evidence="6 7">CECT 8726</strain>
    </source>
</reference>
<dbReference type="RefSeq" id="WP_213888062.1">
    <property type="nucleotide sequence ID" value="NZ_JAGFNU010000002.1"/>
</dbReference>
<dbReference type="Proteomes" id="UP001589683">
    <property type="component" value="Unassembled WGS sequence"/>
</dbReference>
<evidence type="ECO:0000256" key="5">
    <source>
        <dbReference type="ARBA" id="ARBA00023277"/>
    </source>
</evidence>
<proteinExistence type="inferred from homology"/>
<name>A0ABV5JHX0_9RHOB</name>
<evidence type="ECO:0000313" key="7">
    <source>
        <dbReference type="Proteomes" id="UP001589683"/>
    </source>
</evidence>
<dbReference type="SUPFAM" id="SSF51569">
    <property type="entry name" value="Aldolase"/>
    <property type="match status" value="1"/>
</dbReference>
<dbReference type="EMBL" id="JBHMEA010000039">
    <property type="protein sequence ID" value="MFB9232293.1"/>
    <property type="molecule type" value="Genomic_DNA"/>
</dbReference>
<protein>
    <submittedName>
        <fullName evidence="6">Keto-deoxy-phosphogluconate aldolase</fullName>
        <ecNumber evidence="6">4.1.2.14</ecNumber>
        <ecNumber evidence="6">4.1.3.16</ecNumber>
    </submittedName>
</protein>
<keyword evidence="4 6" id="KW-0456">Lyase</keyword>
<comment type="subunit">
    <text evidence="3">Homotrimer.</text>
</comment>
<dbReference type="GO" id="GO:0008700">
    <property type="term" value="F:(R,S)-4-hydroxy-2-oxoglutarate aldolase activity"/>
    <property type="evidence" value="ECO:0007669"/>
    <property type="project" value="UniProtKB-EC"/>
</dbReference>
<keyword evidence="7" id="KW-1185">Reference proteome</keyword>
<dbReference type="CDD" id="cd00452">
    <property type="entry name" value="KDPG_aldolase"/>
    <property type="match status" value="1"/>
</dbReference>
<gene>
    <name evidence="6" type="ORF">ACFFUT_10910</name>
</gene>
<sequence length="213" mass="22388">MFPANTRQPVAMLCALAPVIPEISIDDVSSAKPLARALIMGGLPVFEVSSRASAALEIIAEMAEVPATRIGAGPLVHPSDAHAVKAAGASFGVSAIPSARLQSACELINLALLPTTTCEEDARHLNVRGFAIQRFAPAITATSVNEMKKLGVSAPLIRFIPTGVASLELARRHLSLSNTLCVSGNWVAPQQLIIGKNWSKITELAKESAILPR</sequence>
<evidence type="ECO:0000256" key="4">
    <source>
        <dbReference type="ARBA" id="ARBA00023239"/>
    </source>
</evidence>
<comment type="pathway">
    <text evidence="1">Carbohydrate acid metabolism.</text>
</comment>
<dbReference type="InterPro" id="IPR013785">
    <property type="entry name" value="Aldolase_TIM"/>
</dbReference>
<dbReference type="PANTHER" id="PTHR30246:SF1">
    <property type="entry name" value="2-DEHYDRO-3-DEOXY-6-PHOSPHOGALACTONATE ALDOLASE-RELATED"/>
    <property type="match status" value="1"/>
</dbReference>
<evidence type="ECO:0000256" key="2">
    <source>
        <dbReference type="ARBA" id="ARBA00006906"/>
    </source>
</evidence>
<organism evidence="6 7">
    <name type="scientific">Pseudohalocynthiibacter aestuariivivens</name>
    <dbReference type="NCBI Taxonomy" id="1591409"/>
    <lineage>
        <taxon>Bacteria</taxon>
        <taxon>Pseudomonadati</taxon>
        <taxon>Pseudomonadota</taxon>
        <taxon>Alphaproteobacteria</taxon>
        <taxon>Rhodobacterales</taxon>
        <taxon>Paracoccaceae</taxon>
        <taxon>Pseudohalocynthiibacter</taxon>
    </lineage>
</organism>
<dbReference type="EC" id="4.1.3.16" evidence="6"/>
<accession>A0ABV5JHX0</accession>
<keyword evidence="5" id="KW-0119">Carbohydrate metabolism</keyword>
<dbReference type="Pfam" id="PF01081">
    <property type="entry name" value="Aldolase"/>
    <property type="match status" value="1"/>
</dbReference>
<dbReference type="EC" id="4.1.2.14" evidence="6"/>
<dbReference type="PANTHER" id="PTHR30246">
    <property type="entry name" value="2-KETO-3-DEOXY-6-PHOSPHOGLUCONATE ALDOLASE"/>
    <property type="match status" value="1"/>
</dbReference>
<evidence type="ECO:0000313" key="6">
    <source>
        <dbReference type="EMBL" id="MFB9232293.1"/>
    </source>
</evidence>
<evidence type="ECO:0000256" key="1">
    <source>
        <dbReference type="ARBA" id="ARBA00004761"/>
    </source>
</evidence>
<dbReference type="Gene3D" id="3.20.20.70">
    <property type="entry name" value="Aldolase class I"/>
    <property type="match status" value="1"/>
</dbReference>
<dbReference type="InterPro" id="IPR000887">
    <property type="entry name" value="Aldlse_KDPG_KHG"/>
</dbReference>
<comment type="caution">
    <text evidence="6">The sequence shown here is derived from an EMBL/GenBank/DDBJ whole genome shotgun (WGS) entry which is preliminary data.</text>
</comment>
<comment type="similarity">
    <text evidence="2">Belongs to the KHG/KDPG aldolase family.</text>
</comment>
<dbReference type="GO" id="GO:0008675">
    <property type="term" value="F:2-dehydro-3-deoxy-phosphogluconate aldolase activity"/>
    <property type="evidence" value="ECO:0007669"/>
    <property type="project" value="UniProtKB-EC"/>
</dbReference>
<evidence type="ECO:0000256" key="3">
    <source>
        <dbReference type="ARBA" id="ARBA00011233"/>
    </source>
</evidence>